<sequence length="302" mass="34613">MQFYKTTTDETLREIATHGNDKYPIAYYVDDICQFDLGFIDWHWHREVEFVTVSKGTVNCLIGQNRICLEKGWGIFINSGTIHRFETDDGGIMPNIVFAPELIATERSLIHDTYILPVLSSGPSYQILDPKISWQNTILMLLDKIYDKQEQNGDSLSPLNTLLLTTELWKYLFQNINIETVPANGVKSALHSSRLQIMLQFIHEHYAENIGLEDIANTANISKSSTLETFRQGIGQSPVSYLIEYRLIQAAILLKNTRKTIINISLVTGFSSAAYFCRMFKYHYKMTPAEYRKQTLHITPSL</sequence>
<evidence type="ECO:0000256" key="3">
    <source>
        <dbReference type="ARBA" id="ARBA00023163"/>
    </source>
</evidence>
<evidence type="ECO:0000313" key="6">
    <source>
        <dbReference type="Proteomes" id="UP000184038"/>
    </source>
</evidence>
<accession>A0A1M7I6X6</accession>
<dbReference type="RefSeq" id="WP_073285956.1">
    <property type="nucleotide sequence ID" value="NZ_FRCP01000009.1"/>
</dbReference>
<dbReference type="InterPro" id="IPR018060">
    <property type="entry name" value="HTH_AraC"/>
</dbReference>
<dbReference type="Pfam" id="PF12833">
    <property type="entry name" value="HTH_18"/>
    <property type="match status" value="1"/>
</dbReference>
<keyword evidence="1" id="KW-0805">Transcription regulation</keyword>
<dbReference type="STRING" id="1120996.SAMN02746066_01688"/>
<dbReference type="Proteomes" id="UP000184038">
    <property type="component" value="Unassembled WGS sequence"/>
</dbReference>
<dbReference type="CDD" id="cd02208">
    <property type="entry name" value="cupin_RmlC-like"/>
    <property type="match status" value="1"/>
</dbReference>
<keyword evidence="2 5" id="KW-0238">DNA-binding</keyword>
<keyword evidence="6" id="KW-1185">Reference proteome</keyword>
<evidence type="ECO:0000313" key="5">
    <source>
        <dbReference type="EMBL" id="SHM36303.1"/>
    </source>
</evidence>
<evidence type="ECO:0000256" key="1">
    <source>
        <dbReference type="ARBA" id="ARBA00023015"/>
    </source>
</evidence>
<dbReference type="PANTHER" id="PTHR43280">
    <property type="entry name" value="ARAC-FAMILY TRANSCRIPTIONAL REGULATOR"/>
    <property type="match status" value="1"/>
</dbReference>
<evidence type="ECO:0000259" key="4">
    <source>
        <dbReference type="PROSITE" id="PS01124"/>
    </source>
</evidence>
<organism evidence="5 6">
    <name type="scientific">Anaerosporobacter mobilis DSM 15930</name>
    <dbReference type="NCBI Taxonomy" id="1120996"/>
    <lineage>
        <taxon>Bacteria</taxon>
        <taxon>Bacillati</taxon>
        <taxon>Bacillota</taxon>
        <taxon>Clostridia</taxon>
        <taxon>Lachnospirales</taxon>
        <taxon>Lachnospiraceae</taxon>
        <taxon>Anaerosporobacter</taxon>
    </lineage>
</organism>
<keyword evidence="3" id="KW-0804">Transcription</keyword>
<feature type="domain" description="HTH araC/xylS-type" evidence="4">
    <location>
        <begin position="196"/>
        <end position="294"/>
    </location>
</feature>
<proteinExistence type="predicted"/>
<dbReference type="SMART" id="SM00342">
    <property type="entry name" value="HTH_ARAC"/>
    <property type="match status" value="1"/>
</dbReference>
<dbReference type="SUPFAM" id="SSF51182">
    <property type="entry name" value="RmlC-like cupins"/>
    <property type="match status" value="1"/>
</dbReference>
<dbReference type="GO" id="GO:0043565">
    <property type="term" value="F:sequence-specific DNA binding"/>
    <property type="evidence" value="ECO:0007669"/>
    <property type="project" value="InterPro"/>
</dbReference>
<evidence type="ECO:0000256" key="2">
    <source>
        <dbReference type="ARBA" id="ARBA00023125"/>
    </source>
</evidence>
<dbReference type="PROSITE" id="PS01124">
    <property type="entry name" value="HTH_ARAC_FAMILY_2"/>
    <property type="match status" value="1"/>
</dbReference>
<dbReference type="InterPro" id="IPR003313">
    <property type="entry name" value="AraC-bd"/>
</dbReference>
<dbReference type="PROSITE" id="PS00041">
    <property type="entry name" value="HTH_ARAC_FAMILY_1"/>
    <property type="match status" value="1"/>
</dbReference>
<gene>
    <name evidence="5" type="ORF">SAMN02746066_01688</name>
</gene>
<dbReference type="Pfam" id="PF02311">
    <property type="entry name" value="AraC_binding"/>
    <property type="match status" value="1"/>
</dbReference>
<dbReference type="OrthoDB" id="9778008at2"/>
<dbReference type="AlphaFoldDB" id="A0A1M7I6X6"/>
<dbReference type="Gene3D" id="2.60.120.10">
    <property type="entry name" value="Jelly Rolls"/>
    <property type="match status" value="1"/>
</dbReference>
<dbReference type="Gene3D" id="1.10.10.60">
    <property type="entry name" value="Homeodomain-like"/>
    <property type="match status" value="2"/>
</dbReference>
<dbReference type="InterPro" id="IPR020449">
    <property type="entry name" value="Tscrpt_reg_AraC-type_HTH"/>
</dbReference>
<dbReference type="SUPFAM" id="SSF46689">
    <property type="entry name" value="Homeodomain-like"/>
    <property type="match status" value="2"/>
</dbReference>
<dbReference type="EMBL" id="FRCP01000009">
    <property type="protein sequence ID" value="SHM36303.1"/>
    <property type="molecule type" value="Genomic_DNA"/>
</dbReference>
<name>A0A1M7I6X6_9FIRM</name>
<dbReference type="InterPro" id="IPR011051">
    <property type="entry name" value="RmlC_Cupin_sf"/>
</dbReference>
<dbReference type="InterPro" id="IPR018062">
    <property type="entry name" value="HTH_AraC-typ_CS"/>
</dbReference>
<protein>
    <submittedName>
        <fullName evidence="5">AraC-type DNA-binding protein</fullName>
    </submittedName>
</protein>
<dbReference type="GO" id="GO:0003700">
    <property type="term" value="F:DNA-binding transcription factor activity"/>
    <property type="evidence" value="ECO:0007669"/>
    <property type="project" value="InterPro"/>
</dbReference>
<dbReference type="InterPro" id="IPR009057">
    <property type="entry name" value="Homeodomain-like_sf"/>
</dbReference>
<dbReference type="PRINTS" id="PR00032">
    <property type="entry name" value="HTHARAC"/>
</dbReference>
<dbReference type="PANTHER" id="PTHR43280:SF28">
    <property type="entry name" value="HTH-TYPE TRANSCRIPTIONAL ACTIVATOR RHAS"/>
    <property type="match status" value="1"/>
</dbReference>
<dbReference type="InterPro" id="IPR014710">
    <property type="entry name" value="RmlC-like_jellyroll"/>
</dbReference>
<reference evidence="5 6" key="1">
    <citation type="submission" date="2016-11" db="EMBL/GenBank/DDBJ databases">
        <authorList>
            <person name="Jaros S."/>
            <person name="Januszkiewicz K."/>
            <person name="Wedrychowicz H."/>
        </authorList>
    </citation>
    <scope>NUCLEOTIDE SEQUENCE [LARGE SCALE GENOMIC DNA]</scope>
    <source>
        <strain evidence="5 6">DSM 15930</strain>
    </source>
</reference>